<evidence type="ECO:0000256" key="5">
    <source>
        <dbReference type="SAM" id="Phobius"/>
    </source>
</evidence>
<sequence>MGDQLKKTLGLPIALSIVVGMVIGSGVFFKPQAVYELTGGAPGLGIIAWILGGLITIAAGLTAAEISTAIPKTGGMMVYLEEIYGEKLGFLAGWAQTVLYFPGASAALGVVFSQQVIEFIGKDPNNMLYTLPIAVGVIVFIAMLNNIGSEFGGKIQTISTICKLVPLFIIIIFGFSKGQSSEIFTPMVGEGKTVSGVLGNVLLAILFAYDGWINVGSIAGEMKNPGKDLPKAIIGGLSIVMSVYIIINIAYLWVLPASELAQAVSPGALVATKIFGPIGGKIVSIGIMISVFGTLNGFILTGPRVPYALAVKGFLPGSKYLSKVNKGGSPYFATWLIAIIACIYATSGQFNLLTDLSIFAVWIFYVFTFIGVIKLRKDRPDMERPYKVPLYPIIPIIAIASGLFVIINQLITATVLAAGCIFLTLLGLPIYTSMKKKL</sequence>
<evidence type="ECO:0000256" key="4">
    <source>
        <dbReference type="ARBA" id="ARBA00023136"/>
    </source>
</evidence>
<evidence type="ECO:0000256" key="3">
    <source>
        <dbReference type="ARBA" id="ARBA00022989"/>
    </source>
</evidence>
<gene>
    <name evidence="6" type="ORF">J2Z43_001881</name>
</gene>
<dbReference type="EMBL" id="JAGGJX010000003">
    <property type="protein sequence ID" value="MBP1855486.1"/>
    <property type="molecule type" value="Genomic_DNA"/>
</dbReference>
<feature type="transmembrane region" description="Helical" evidence="5">
    <location>
        <begin position="331"/>
        <end position="350"/>
    </location>
</feature>
<feature type="transmembrane region" description="Helical" evidence="5">
    <location>
        <begin position="41"/>
        <end position="67"/>
    </location>
</feature>
<feature type="transmembrane region" description="Helical" evidence="5">
    <location>
        <begin position="196"/>
        <end position="220"/>
    </location>
</feature>
<keyword evidence="2 5" id="KW-0812">Transmembrane</keyword>
<feature type="transmembrane region" description="Helical" evidence="5">
    <location>
        <begin position="388"/>
        <end position="407"/>
    </location>
</feature>
<evidence type="ECO:0000313" key="6">
    <source>
        <dbReference type="EMBL" id="MBP1855486.1"/>
    </source>
</evidence>
<evidence type="ECO:0000256" key="1">
    <source>
        <dbReference type="ARBA" id="ARBA00004141"/>
    </source>
</evidence>
<dbReference type="Pfam" id="PF13520">
    <property type="entry name" value="AA_permease_2"/>
    <property type="match status" value="1"/>
</dbReference>
<dbReference type="PIRSF" id="PIRSF006060">
    <property type="entry name" value="AA_transporter"/>
    <property type="match status" value="1"/>
</dbReference>
<feature type="transmembrane region" description="Helical" evidence="5">
    <location>
        <begin position="9"/>
        <end position="29"/>
    </location>
</feature>
<feature type="transmembrane region" description="Helical" evidence="5">
    <location>
        <begin position="356"/>
        <end position="376"/>
    </location>
</feature>
<feature type="transmembrane region" description="Helical" evidence="5">
    <location>
        <begin position="88"/>
        <end position="112"/>
    </location>
</feature>
<dbReference type="InterPro" id="IPR050598">
    <property type="entry name" value="AminoAcid_Transporter"/>
</dbReference>
<reference evidence="6 7" key="1">
    <citation type="submission" date="2021-03" db="EMBL/GenBank/DDBJ databases">
        <title>Genomic Encyclopedia of Type Strains, Phase IV (KMG-IV): sequencing the most valuable type-strain genomes for metagenomic binning, comparative biology and taxonomic classification.</title>
        <authorList>
            <person name="Goeker M."/>
        </authorList>
    </citation>
    <scope>NUCLEOTIDE SEQUENCE [LARGE SCALE GENOMIC DNA]</scope>
    <source>
        <strain evidence="6 7">DSM 1289</strain>
    </source>
</reference>
<evidence type="ECO:0000313" key="7">
    <source>
        <dbReference type="Proteomes" id="UP000767291"/>
    </source>
</evidence>
<feature type="transmembrane region" description="Helical" evidence="5">
    <location>
        <begin position="157"/>
        <end position="176"/>
    </location>
</feature>
<proteinExistence type="predicted"/>
<keyword evidence="3 5" id="KW-1133">Transmembrane helix</keyword>
<protein>
    <submittedName>
        <fullName evidence="6">APA family basic amino acid/polyamine antiporter</fullName>
    </submittedName>
</protein>
<feature type="transmembrane region" description="Helical" evidence="5">
    <location>
        <begin position="127"/>
        <end position="145"/>
    </location>
</feature>
<dbReference type="Proteomes" id="UP000767291">
    <property type="component" value="Unassembled WGS sequence"/>
</dbReference>
<dbReference type="Gene3D" id="1.20.1740.10">
    <property type="entry name" value="Amino acid/polyamine transporter I"/>
    <property type="match status" value="1"/>
</dbReference>
<dbReference type="InterPro" id="IPR002293">
    <property type="entry name" value="AA/rel_permease1"/>
</dbReference>
<name>A0ABS4EC59_9FIRM</name>
<dbReference type="PANTHER" id="PTHR11785:SF512">
    <property type="entry name" value="SOBREMESA, ISOFORM B"/>
    <property type="match status" value="1"/>
</dbReference>
<feature type="transmembrane region" description="Helical" evidence="5">
    <location>
        <begin position="274"/>
        <end position="295"/>
    </location>
</feature>
<feature type="transmembrane region" description="Helical" evidence="5">
    <location>
        <begin position="232"/>
        <end position="254"/>
    </location>
</feature>
<keyword evidence="7" id="KW-1185">Reference proteome</keyword>
<evidence type="ECO:0000256" key="2">
    <source>
        <dbReference type="ARBA" id="ARBA00022692"/>
    </source>
</evidence>
<dbReference type="PANTHER" id="PTHR11785">
    <property type="entry name" value="AMINO ACID TRANSPORTER"/>
    <property type="match status" value="1"/>
</dbReference>
<feature type="transmembrane region" description="Helical" evidence="5">
    <location>
        <begin position="413"/>
        <end position="432"/>
    </location>
</feature>
<comment type="subcellular location">
    <subcellularLocation>
        <location evidence="1">Membrane</location>
        <topology evidence="1">Multi-pass membrane protein</topology>
    </subcellularLocation>
</comment>
<accession>A0ABS4EC59</accession>
<comment type="caution">
    <text evidence="6">The sequence shown here is derived from an EMBL/GenBank/DDBJ whole genome shotgun (WGS) entry which is preliminary data.</text>
</comment>
<keyword evidence="4 5" id="KW-0472">Membrane</keyword>
<dbReference type="RefSeq" id="WP_209456910.1">
    <property type="nucleotide sequence ID" value="NZ_BAAACS010000011.1"/>
</dbReference>
<organism evidence="6 7">
    <name type="scientific">Metaclostridioides mangenotii</name>
    <dbReference type="NCBI Taxonomy" id="1540"/>
    <lineage>
        <taxon>Bacteria</taxon>
        <taxon>Bacillati</taxon>
        <taxon>Bacillota</taxon>
        <taxon>Clostridia</taxon>
        <taxon>Peptostreptococcales</taxon>
        <taxon>Peptostreptococcaceae</taxon>
        <taxon>Metaclostridioides</taxon>
    </lineage>
</organism>